<evidence type="ECO:0000313" key="3">
    <source>
        <dbReference type="Proteomes" id="UP001152797"/>
    </source>
</evidence>
<reference evidence="2 3" key="2">
    <citation type="submission" date="2024-05" db="EMBL/GenBank/DDBJ databases">
        <authorList>
            <person name="Chen Y."/>
            <person name="Shah S."/>
            <person name="Dougan E. K."/>
            <person name="Thang M."/>
            <person name="Chan C."/>
        </authorList>
    </citation>
    <scope>NUCLEOTIDE SEQUENCE [LARGE SCALE GENOMIC DNA]</scope>
</reference>
<accession>A0A9P1GQY8</accession>
<dbReference type="AlphaFoldDB" id="A0A9P1GQY8"/>
<organism evidence="1">
    <name type="scientific">Cladocopium goreaui</name>
    <dbReference type="NCBI Taxonomy" id="2562237"/>
    <lineage>
        <taxon>Eukaryota</taxon>
        <taxon>Sar</taxon>
        <taxon>Alveolata</taxon>
        <taxon>Dinophyceae</taxon>
        <taxon>Suessiales</taxon>
        <taxon>Symbiodiniaceae</taxon>
        <taxon>Cladocopium</taxon>
    </lineage>
</organism>
<evidence type="ECO:0000313" key="2">
    <source>
        <dbReference type="EMBL" id="CAL4806873.1"/>
    </source>
</evidence>
<dbReference type="EMBL" id="CAMXCT010006756">
    <property type="protein sequence ID" value="CAI4019561.1"/>
    <property type="molecule type" value="Genomic_DNA"/>
</dbReference>
<dbReference type="Proteomes" id="UP001152797">
    <property type="component" value="Unassembled WGS sequence"/>
</dbReference>
<keyword evidence="3" id="KW-1185">Reference proteome</keyword>
<proteinExistence type="predicted"/>
<reference evidence="1" key="1">
    <citation type="submission" date="2022-10" db="EMBL/GenBank/DDBJ databases">
        <authorList>
            <person name="Chen Y."/>
            <person name="Dougan E. K."/>
            <person name="Chan C."/>
            <person name="Rhodes N."/>
            <person name="Thang M."/>
        </authorList>
    </citation>
    <scope>NUCLEOTIDE SEQUENCE</scope>
</reference>
<comment type="caution">
    <text evidence="1">The sequence shown here is derived from an EMBL/GenBank/DDBJ whole genome shotgun (WGS) entry which is preliminary data.</text>
</comment>
<protein>
    <submittedName>
        <fullName evidence="1">Uncharacterized protein</fullName>
    </submittedName>
</protein>
<dbReference type="EMBL" id="CAMXCT030006756">
    <property type="protein sequence ID" value="CAL4806873.1"/>
    <property type="molecule type" value="Genomic_DNA"/>
</dbReference>
<dbReference type="EMBL" id="CAMXCT020006756">
    <property type="protein sequence ID" value="CAL1172936.1"/>
    <property type="molecule type" value="Genomic_DNA"/>
</dbReference>
<evidence type="ECO:0000313" key="1">
    <source>
        <dbReference type="EMBL" id="CAI4019561.1"/>
    </source>
</evidence>
<sequence length="439" mass="48755">MAYNDDALTNGRGFLAEEFPTDSSSREDVPVPEKLRLGYTAVSDQREGEPVPEGHVLYNRKVYTMCGEKVQIAINHACRKDAAEGAKFLLAYARLSITFACLEHEADLSDSLQMGDVLMMKVPLGENYAQQIEEREITLARAPGDANILTKAERALANLVLSRSKIVNMMVGVIKVNMCTLHKEGHHYKDDILDRNNKIAASIGLDLAMKDFELGKSDKAAMRYLFRTAIHHVLGVKKKSTLEATEKNNQMQMFWSGLAAAIAQESRYDVALREIIAYLPDQPVQKMKSSLDAAAEVFPEAFQYGENANYLAGVRYICITPSWTSEELSILKGLAQGIGGSLAAQKIIKGEDVRNQVVTGYRDLYKEVKDLLCNQMSREAVMAQIRAKAKQTANCFAGFCGSRLSGNRLSFARYDATASQETRRVETESQRRARGEGEN</sequence>
<name>A0A9P1GQY8_9DINO</name>
<gene>
    <name evidence="1" type="ORF">C1SCF055_LOCUS44055</name>
</gene>